<dbReference type="OrthoDB" id="160370at2"/>
<dbReference type="RefSeq" id="WP_097650754.1">
    <property type="nucleotide sequence ID" value="NZ_LYXE01000030.1"/>
</dbReference>
<accession>A0A2H3LDU5</accession>
<sequence length="122" mass="13486">MERLAALHSRLQLTISGLLVVLICWGLISILRGRFSNGYTAGLWIAQLLLIAQSILGLLSLLRVPNPIYFALHSIYGLFIVAVLPATLHYTQQRTGKREAILLTGICLMVLVMVLRAFETAV</sequence>
<evidence type="ECO:0000256" key="1">
    <source>
        <dbReference type="SAM" id="Phobius"/>
    </source>
</evidence>
<keyword evidence="1" id="KW-1133">Transmembrane helix</keyword>
<evidence type="ECO:0000313" key="2">
    <source>
        <dbReference type="EMBL" id="PDW00792.1"/>
    </source>
</evidence>
<evidence type="ECO:0000313" key="3">
    <source>
        <dbReference type="Proteomes" id="UP000220922"/>
    </source>
</evidence>
<keyword evidence="1" id="KW-0812">Transmembrane</keyword>
<organism evidence="2 3">
    <name type="scientific">Candidatus Chloroploca asiatica</name>
    <dbReference type="NCBI Taxonomy" id="1506545"/>
    <lineage>
        <taxon>Bacteria</taxon>
        <taxon>Bacillati</taxon>
        <taxon>Chloroflexota</taxon>
        <taxon>Chloroflexia</taxon>
        <taxon>Chloroflexales</taxon>
        <taxon>Chloroflexineae</taxon>
        <taxon>Oscillochloridaceae</taxon>
        <taxon>Candidatus Chloroploca</taxon>
    </lineage>
</organism>
<comment type="caution">
    <text evidence="2">The sequence shown here is derived from an EMBL/GenBank/DDBJ whole genome shotgun (WGS) entry which is preliminary data.</text>
</comment>
<keyword evidence="1" id="KW-0472">Membrane</keyword>
<feature type="transmembrane region" description="Helical" evidence="1">
    <location>
        <begin position="12"/>
        <end position="31"/>
    </location>
</feature>
<feature type="transmembrane region" description="Helical" evidence="1">
    <location>
        <begin position="100"/>
        <end position="118"/>
    </location>
</feature>
<feature type="transmembrane region" description="Helical" evidence="1">
    <location>
        <begin position="68"/>
        <end position="88"/>
    </location>
</feature>
<reference evidence="2 3" key="1">
    <citation type="submission" date="2016-05" db="EMBL/GenBank/DDBJ databases">
        <authorList>
            <person name="Lavstsen T."/>
            <person name="Jespersen J.S."/>
        </authorList>
    </citation>
    <scope>NUCLEOTIDE SEQUENCE [LARGE SCALE GENOMIC DNA]</scope>
    <source>
        <strain evidence="2 3">B7-9</strain>
    </source>
</reference>
<keyword evidence="3" id="KW-1185">Reference proteome</keyword>
<feature type="transmembrane region" description="Helical" evidence="1">
    <location>
        <begin position="43"/>
        <end position="62"/>
    </location>
</feature>
<protein>
    <recommendedName>
        <fullName evidence="4">Cytochrome b561 domain-containing protein</fullName>
    </recommendedName>
</protein>
<proteinExistence type="predicted"/>
<gene>
    <name evidence="2" type="ORF">A9Q02_21535</name>
</gene>
<name>A0A2H3LDU5_9CHLR</name>
<evidence type="ECO:0008006" key="4">
    <source>
        <dbReference type="Google" id="ProtNLM"/>
    </source>
</evidence>
<dbReference type="AlphaFoldDB" id="A0A2H3LDU5"/>
<dbReference type="Proteomes" id="UP000220922">
    <property type="component" value="Unassembled WGS sequence"/>
</dbReference>
<dbReference type="EMBL" id="LYXE01000030">
    <property type="protein sequence ID" value="PDW00792.1"/>
    <property type="molecule type" value="Genomic_DNA"/>
</dbReference>